<reference evidence="9 10" key="1">
    <citation type="submission" date="2015-08" db="EMBL/GenBank/DDBJ databases">
        <title>Draft genome sequence of cellulolytic and xylanolytic Paenibacillus sp. A59, isolated from a decaying forest soil from Patagonia, Argentina.</title>
        <authorList>
            <person name="Ghio S."/>
            <person name="Caceres A.M."/>
            <person name="Talia P."/>
            <person name="Grasso D."/>
            <person name="Campos E."/>
        </authorList>
    </citation>
    <scope>NUCLEOTIDE SEQUENCE [LARGE SCALE GENOMIC DNA]</scope>
    <source>
        <strain evidence="9 10">A59</strain>
    </source>
</reference>
<dbReference type="PROSITE" id="PS01048">
    <property type="entry name" value="RIBOSOMAL_S6"/>
    <property type="match status" value="1"/>
</dbReference>
<name>A0A0M9BML0_9BACL</name>
<dbReference type="EMBL" id="LITU01000064">
    <property type="protein sequence ID" value="KOY15253.1"/>
    <property type="molecule type" value="Genomic_DNA"/>
</dbReference>
<accession>A0A0M9BML0</accession>
<keyword evidence="10" id="KW-1185">Reference proteome</keyword>
<dbReference type="GO" id="GO:0005840">
    <property type="term" value="C:ribosome"/>
    <property type="evidence" value="ECO:0007669"/>
    <property type="project" value="UniProtKB-KW"/>
</dbReference>
<dbReference type="PANTHER" id="PTHR21011:SF1">
    <property type="entry name" value="SMALL RIBOSOMAL SUBUNIT PROTEIN BS6M"/>
    <property type="match status" value="1"/>
</dbReference>
<organism evidence="9 10">
    <name type="scientific">Paenibacillus xylanivorans</name>
    <dbReference type="NCBI Taxonomy" id="1705561"/>
    <lineage>
        <taxon>Bacteria</taxon>
        <taxon>Bacillati</taxon>
        <taxon>Bacillota</taxon>
        <taxon>Bacilli</taxon>
        <taxon>Bacillales</taxon>
        <taxon>Paenibacillaceae</taxon>
        <taxon>Paenibacillus</taxon>
    </lineage>
</organism>
<dbReference type="PANTHER" id="PTHR21011">
    <property type="entry name" value="MITOCHONDRIAL 28S RIBOSOMAL PROTEIN S6"/>
    <property type="match status" value="1"/>
</dbReference>
<evidence type="ECO:0000256" key="3">
    <source>
        <dbReference type="ARBA" id="ARBA00022884"/>
    </source>
</evidence>
<dbReference type="CDD" id="cd00473">
    <property type="entry name" value="bS6"/>
    <property type="match status" value="1"/>
</dbReference>
<dbReference type="InterPro" id="IPR000529">
    <property type="entry name" value="Ribosomal_bS6"/>
</dbReference>
<dbReference type="RefSeq" id="WP_036611944.1">
    <property type="nucleotide sequence ID" value="NZ_LITU01000064.1"/>
</dbReference>
<dbReference type="GeneID" id="32214363"/>
<dbReference type="InterPro" id="IPR020814">
    <property type="entry name" value="Ribosomal_S6_plastid/chlpt"/>
</dbReference>
<comment type="function">
    <text evidence="6 8">Binds together with bS18 to 16S ribosomal RNA.</text>
</comment>
<dbReference type="AlphaFoldDB" id="A0A0M9BML0"/>
<dbReference type="HAMAP" id="MF_00360">
    <property type="entry name" value="Ribosomal_bS6"/>
    <property type="match status" value="1"/>
</dbReference>
<dbReference type="InterPro" id="IPR035980">
    <property type="entry name" value="Ribosomal_bS6_sf"/>
</dbReference>
<dbReference type="Pfam" id="PF01250">
    <property type="entry name" value="Ribosomal_S6"/>
    <property type="match status" value="1"/>
</dbReference>
<evidence type="ECO:0000256" key="2">
    <source>
        <dbReference type="ARBA" id="ARBA00022730"/>
    </source>
</evidence>
<evidence type="ECO:0000256" key="7">
    <source>
        <dbReference type="ARBA" id="ARBA00035294"/>
    </source>
</evidence>
<comment type="caution">
    <text evidence="9">The sequence shown here is derived from an EMBL/GenBank/DDBJ whole genome shotgun (WGS) entry which is preliminary data.</text>
</comment>
<dbReference type="NCBIfam" id="TIGR00166">
    <property type="entry name" value="S6"/>
    <property type="match status" value="1"/>
</dbReference>
<dbReference type="InterPro" id="IPR014717">
    <property type="entry name" value="Transl_elong_EF1B/ribsomal_bS6"/>
</dbReference>
<keyword evidence="4 8" id="KW-0689">Ribosomal protein</keyword>
<sequence length="97" mass="11181">MRKYEVMYIIRPDIEQEVVQATVDKFQGIISNGGGEVTAHDVMGKRRLAYEIKKFRDGFYVLVHFTAEPAVVTELERLMKISDEVIRYLITNDVKSA</sequence>
<dbReference type="GO" id="GO:0006412">
    <property type="term" value="P:translation"/>
    <property type="evidence" value="ECO:0007669"/>
    <property type="project" value="UniProtKB-UniRule"/>
</dbReference>
<dbReference type="GO" id="GO:0005737">
    <property type="term" value="C:cytoplasm"/>
    <property type="evidence" value="ECO:0007669"/>
    <property type="project" value="UniProtKB-ARBA"/>
</dbReference>
<dbReference type="PATRIC" id="fig|1705561.3.peg.3504"/>
<dbReference type="FunFam" id="3.30.70.60:FF:000002">
    <property type="entry name" value="30S ribosomal protein S6"/>
    <property type="match status" value="1"/>
</dbReference>
<keyword evidence="5 8" id="KW-0687">Ribonucleoprotein</keyword>
<protein>
    <recommendedName>
        <fullName evidence="7 8">Small ribosomal subunit protein bS6</fullName>
    </recommendedName>
</protein>
<keyword evidence="2 8" id="KW-0699">rRNA-binding</keyword>
<evidence type="ECO:0000313" key="10">
    <source>
        <dbReference type="Proteomes" id="UP000037688"/>
    </source>
</evidence>
<evidence type="ECO:0000256" key="4">
    <source>
        <dbReference type="ARBA" id="ARBA00022980"/>
    </source>
</evidence>
<evidence type="ECO:0000313" key="9">
    <source>
        <dbReference type="EMBL" id="KOY15253.1"/>
    </source>
</evidence>
<dbReference type="GO" id="GO:0070181">
    <property type="term" value="F:small ribosomal subunit rRNA binding"/>
    <property type="evidence" value="ECO:0007669"/>
    <property type="project" value="TreeGrafter"/>
</dbReference>
<comment type="similarity">
    <text evidence="1 8">Belongs to the bacterial ribosomal protein bS6 family.</text>
</comment>
<evidence type="ECO:0000256" key="8">
    <source>
        <dbReference type="HAMAP-Rule" id="MF_00360"/>
    </source>
</evidence>
<dbReference type="GO" id="GO:1990904">
    <property type="term" value="C:ribonucleoprotein complex"/>
    <property type="evidence" value="ECO:0007669"/>
    <property type="project" value="UniProtKB-KW"/>
</dbReference>
<gene>
    <name evidence="8" type="primary">rpsF</name>
    <name evidence="9" type="ORF">AMS66_17095</name>
</gene>
<evidence type="ECO:0000256" key="1">
    <source>
        <dbReference type="ARBA" id="ARBA00009512"/>
    </source>
</evidence>
<keyword evidence="3 8" id="KW-0694">RNA-binding</keyword>
<dbReference type="Gene3D" id="3.30.70.60">
    <property type="match status" value="1"/>
</dbReference>
<dbReference type="Proteomes" id="UP000037688">
    <property type="component" value="Unassembled WGS sequence"/>
</dbReference>
<dbReference type="InterPro" id="IPR020815">
    <property type="entry name" value="Ribosomal_bS6_CS"/>
</dbReference>
<dbReference type="SUPFAM" id="SSF54995">
    <property type="entry name" value="Ribosomal protein S6"/>
    <property type="match status" value="1"/>
</dbReference>
<dbReference type="OrthoDB" id="9812702at2"/>
<dbReference type="GO" id="GO:0003735">
    <property type="term" value="F:structural constituent of ribosome"/>
    <property type="evidence" value="ECO:0007669"/>
    <property type="project" value="InterPro"/>
</dbReference>
<dbReference type="GeneID" id="93479853"/>
<proteinExistence type="inferred from homology"/>
<evidence type="ECO:0000256" key="6">
    <source>
        <dbReference type="ARBA" id="ARBA00035104"/>
    </source>
</evidence>
<evidence type="ECO:0000256" key="5">
    <source>
        <dbReference type="ARBA" id="ARBA00023274"/>
    </source>
</evidence>